<gene>
    <name evidence="1" type="ORF">EVAR_11726_1</name>
</gene>
<dbReference type="Proteomes" id="UP000299102">
    <property type="component" value="Unassembled WGS sequence"/>
</dbReference>
<keyword evidence="2" id="KW-1185">Reference proteome</keyword>
<name>A0A4C1U505_EUMVA</name>
<reference evidence="1 2" key="1">
    <citation type="journal article" date="2019" name="Commun. Biol.">
        <title>The bagworm genome reveals a unique fibroin gene that provides high tensile strength.</title>
        <authorList>
            <person name="Kono N."/>
            <person name="Nakamura H."/>
            <person name="Ohtoshi R."/>
            <person name="Tomita M."/>
            <person name="Numata K."/>
            <person name="Arakawa K."/>
        </authorList>
    </citation>
    <scope>NUCLEOTIDE SEQUENCE [LARGE SCALE GENOMIC DNA]</scope>
</reference>
<dbReference type="AlphaFoldDB" id="A0A4C1U505"/>
<accession>A0A4C1U505</accession>
<sequence length="207" mass="23507">MSHARTLQRIVKTRMNEVRNENWSDLMVEVLLNHKAYWGLAKALKTEVFVPNSALRKSDRSIAYDYWEKVEEKADSNEQQYSDNPRITLIMYMGRRGVTIVGSGIGIESGTENRIENGDTIRIDSETGAGIENGTRVEKECEDGTKIKNMTAIGIEKMTEIEIDNDRYKRRKSFYTHGGAVTGINYARARHLQAKATHRLSGQLVLP</sequence>
<proteinExistence type="predicted"/>
<dbReference type="EMBL" id="BGZK01000127">
    <property type="protein sequence ID" value="GBP21330.1"/>
    <property type="molecule type" value="Genomic_DNA"/>
</dbReference>
<organism evidence="1 2">
    <name type="scientific">Eumeta variegata</name>
    <name type="common">Bagworm moth</name>
    <name type="synonym">Eumeta japonica</name>
    <dbReference type="NCBI Taxonomy" id="151549"/>
    <lineage>
        <taxon>Eukaryota</taxon>
        <taxon>Metazoa</taxon>
        <taxon>Ecdysozoa</taxon>
        <taxon>Arthropoda</taxon>
        <taxon>Hexapoda</taxon>
        <taxon>Insecta</taxon>
        <taxon>Pterygota</taxon>
        <taxon>Neoptera</taxon>
        <taxon>Endopterygota</taxon>
        <taxon>Lepidoptera</taxon>
        <taxon>Glossata</taxon>
        <taxon>Ditrysia</taxon>
        <taxon>Tineoidea</taxon>
        <taxon>Psychidae</taxon>
        <taxon>Oiketicinae</taxon>
        <taxon>Eumeta</taxon>
    </lineage>
</organism>
<protein>
    <submittedName>
        <fullName evidence="1">Uncharacterized protein</fullName>
    </submittedName>
</protein>
<evidence type="ECO:0000313" key="1">
    <source>
        <dbReference type="EMBL" id="GBP21330.1"/>
    </source>
</evidence>
<dbReference type="OrthoDB" id="410155at2759"/>
<comment type="caution">
    <text evidence="1">The sequence shown here is derived from an EMBL/GenBank/DDBJ whole genome shotgun (WGS) entry which is preliminary data.</text>
</comment>
<evidence type="ECO:0000313" key="2">
    <source>
        <dbReference type="Proteomes" id="UP000299102"/>
    </source>
</evidence>